<dbReference type="OrthoDB" id="399121at2"/>
<accession>A0A4P6MP90</accession>
<dbReference type="InterPro" id="IPR006440">
    <property type="entry name" value="Doc"/>
</dbReference>
<keyword evidence="2" id="KW-1185">Reference proteome</keyword>
<dbReference type="GO" id="GO:0016301">
    <property type="term" value="F:kinase activity"/>
    <property type="evidence" value="ECO:0007669"/>
    <property type="project" value="InterPro"/>
</dbReference>
<dbReference type="AlphaFoldDB" id="A0A4P6MP90"/>
<name>A0A4P6MP90_9BACT</name>
<dbReference type="NCBIfam" id="TIGR01550">
    <property type="entry name" value="DOC_P1"/>
    <property type="match status" value="1"/>
</dbReference>
<dbReference type="EMBL" id="CP034841">
    <property type="protein sequence ID" value="QBF34526.1"/>
    <property type="molecule type" value="Genomic_DNA"/>
</dbReference>
<dbReference type="KEGG" id="mphi:EG856_01115"/>
<proteinExistence type="predicted"/>
<protein>
    <submittedName>
        <fullName evidence="1">Type II toxin-antitoxin system death-on-curing family toxin</fullName>
    </submittedName>
</protein>
<organism evidence="1 2">
    <name type="scientific">Mycoplasmopsis phocirhinis</name>
    <dbReference type="NCBI Taxonomy" id="142650"/>
    <lineage>
        <taxon>Bacteria</taxon>
        <taxon>Bacillati</taxon>
        <taxon>Mycoplasmatota</taxon>
        <taxon>Mycoplasmoidales</taxon>
        <taxon>Metamycoplasmataceae</taxon>
        <taxon>Mycoplasmopsis</taxon>
    </lineage>
</organism>
<gene>
    <name evidence="1" type="ORF">EG856_01115</name>
</gene>
<sequence length="164" mass="19822">MILYTNITMILFLTPMLKICFYEEINDIFDFVGNLFIFTLQSHKLKNGNKRFSFMFLNTLLRIMGFYLKWTNKSIFIEADIFNYYQQYNEYLIYSFVTKLQNRDFGNYNINEFMSSSASDPFLSRCYKEIAINYSNQTIEERHARVKNEIKIWLKSNLVIKLNY</sequence>
<reference evidence="1 2" key="1">
    <citation type="submission" date="2019-01" db="EMBL/GenBank/DDBJ databases">
        <title>Complete sequence and annotation of the Mycoplasma phocirhinis strain 852T genome.</title>
        <authorList>
            <person name="Frasca S.Jr."/>
            <person name="Kutish G.F."/>
            <person name="Castellanos Gell J."/>
            <person name="Michaels D.L."/>
            <person name="Brown D.R."/>
        </authorList>
    </citation>
    <scope>NUCLEOTIDE SEQUENCE [LARGE SCALE GENOMIC DNA]</scope>
    <source>
        <strain evidence="1 2">852</strain>
    </source>
</reference>
<evidence type="ECO:0000313" key="1">
    <source>
        <dbReference type="EMBL" id="QBF34526.1"/>
    </source>
</evidence>
<evidence type="ECO:0000313" key="2">
    <source>
        <dbReference type="Proteomes" id="UP000289326"/>
    </source>
</evidence>
<dbReference type="Proteomes" id="UP000289326">
    <property type="component" value="Chromosome"/>
</dbReference>